<protein>
    <recommendedName>
        <fullName evidence="7">Dipeptide epimerase</fullName>
        <ecNumber evidence="7">5.1.1.-</ecNumber>
    </recommendedName>
</protein>
<gene>
    <name evidence="9" type="ORF">MKW98_005554</name>
</gene>
<dbReference type="InterPro" id="IPR034603">
    <property type="entry name" value="Dipeptide_epimerase"/>
</dbReference>
<comment type="caution">
    <text evidence="9">The sequence shown here is derived from an EMBL/GenBank/DDBJ whole genome shotgun (WGS) entry which is preliminary data.</text>
</comment>
<dbReference type="Gene3D" id="3.30.390.10">
    <property type="entry name" value="Enolase-like, N-terminal domain"/>
    <property type="match status" value="1"/>
</dbReference>
<dbReference type="InterPro" id="IPR029017">
    <property type="entry name" value="Enolase-like_N"/>
</dbReference>
<feature type="binding site" evidence="6">
    <location>
        <position position="317"/>
    </location>
    <ligand>
        <name>Mg(2+)</name>
        <dbReference type="ChEBI" id="CHEBI:18420"/>
    </ligand>
</feature>
<name>A0AAD4SS35_9MAGN</name>
<evidence type="ECO:0000256" key="2">
    <source>
        <dbReference type="ARBA" id="ARBA00022723"/>
    </source>
</evidence>
<evidence type="ECO:0000256" key="4">
    <source>
        <dbReference type="ARBA" id="ARBA00023235"/>
    </source>
</evidence>
<sequence length="444" mass="47981">MSSKSVFVSNPLFNLSSPSKKHDLCNFKTPIVAVATGKKTVSTAAVAAVPETNTKTKMNLGFKSLLDTFCIDVQKAEGRPLSVPLIAPFTIATSKLVKVENVAIRVELNNGCVGWGETPILPFVTAEDQSTALVKAAEVCEFLRLSKPMRLNFLLNEIQQLLPGHQFASVRAGLEMALIDAVATSIGAPLWRLFGGASDTITTDITIPICSPDEAAKLASKYRKQGFSTLKLKVGKNLNADIEVLKAIRVAHPECSFILDANEGYTSSEAIKVLDKLHEMGVTPILFEQPVHRDDWEGLGHVTQVAKQKYGISVAADESCRSLVDVEKIIEGNLANVINIKLAKIGVLGALEIIELARKSGLDLMIGGMVETRLAMGFSGHLAAGLGCFKFIDLDTPLLLSEDPVAEGYEVSVLHDHGLNRDSSCSILYMDTENFVSLRLFNSI</sequence>
<dbReference type="AlphaFoldDB" id="A0AAD4SS35"/>
<dbReference type="SMART" id="SM00922">
    <property type="entry name" value="MR_MLE"/>
    <property type="match status" value="1"/>
</dbReference>
<dbReference type="Pfam" id="PF13378">
    <property type="entry name" value="MR_MLE_C"/>
    <property type="match status" value="1"/>
</dbReference>
<feature type="domain" description="Mandelate racemase/muconate lactonizing enzyme C-terminal" evidence="8">
    <location>
        <begin position="212"/>
        <end position="306"/>
    </location>
</feature>
<dbReference type="EC" id="5.1.1.-" evidence="7"/>
<dbReference type="SFLD" id="SFLDS00001">
    <property type="entry name" value="Enolase"/>
    <property type="match status" value="1"/>
</dbReference>
<keyword evidence="3 6" id="KW-0460">Magnesium</keyword>
<evidence type="ECO:0000313" key="10">
    <source>
        <dbReference type="Proteomes" id="UP001202328"/>
    </source>
</evidence>
<comment type="similarity">
    <text evidence="1 7">Belongs to the mandelate racemase/muconate lactonizing enzyme family.</text>
</comment>
<feature type="active site" description="Proton acceptor; specific for (R)-substrate epimerization" evidence="5">
    <location>
        <position position="233"/>
    </location>
</feature>
<dbReference type="Pfam" id="PF02746">
    <property type="entry name" value="MR_MLE_N"/>
    <property type="match status" value="1"/>
</dbReference>
<comment type="cofactor">
    <cofactor evidence="6 7">
        <name>Mg(2+)</name>
        <dbReference type="ChEBI" id="CHEBI:18420"/>
    </cofactor>
    <text evidence="6 7">Binds 1 Mg(2+) ion per subunit.</text>
</comment>
<dbReference type="Gene3D" id="3.20.20.120">
    <property type="entry name" value="Enolase-like C-terminal domain"/>
    <property type="match status" value="1"/>
</dbReference>
<dbReference type="PANTHER" id="PTHR48073:SF2">
    <property type="entry name" value="O-SUCCINYLBENZOATE SYNTHASE"/>
    <property type="match status" value="1"/>
</dbReference>
<keyword evidence="2 6" id="KW-0479">Metal-binding</keyword>
<evidence type="ECO:0000259" key="8">
    <source>
        <dbReference type="SMART" id="SM00922"/>
    </source>
</evidence>
<evidence type="ECO:0000256" key="6">
    <source>
        <dbReference type="PIRSR" id="PIRSR634603-3"/>
    </source>
</evidence>
<evidence type="ECO:0000256" key="1">
    <source>
        <dbReference type="ARBA" id="ARBA00008031"/>
    </source>
</evidence>
<evidence type="ECO:0000256" key="5">
    <source>
        <dbReference type="PIRSR" id="PIRSR634603-1"/>
    </source>
</evidence>
<dbReference type="CDD" id="cd03319">
    <property type="entry name" value="L-Ala-DL-Glu_epimerase"/>
    <property type="match status" value="1"/>
</dbReference>
<dbReference type="SUPFAM" id="SSF51604">
    <property type="entry name" value="Enolase C-terminal domain-like"/>
    <property type="match status" value="1"/>
</dbReference>
<accession>A0AAD4SS35</accession>
<feature type="binding site" evidence="6">
    <location>
        <position position="288"/>
    </location>
    <ligand>
        <name>Mg(2+)</name>
        <dbReference type="ChEBI" id="CHEBI:18420"/>
    </ligand>
</feature>
<dbReference type="InterPro" id="IPR013342">
    <property type="entry name" value="Mandelate_racemase_C"/>
</dbReference>
<dbReference type="GO" id="GO:0046872">
    <property type="term" value="F:metal ion binding"/>
    <property type="evidence" value="ECO:0007669"/>
    <property type="project" value="UniProtKB-KW"/>
</dbReference>
<dbReference type="InterPro" id="IPR013341">
    <property type="entry name" value="Mandelate_racemase_N_dom"/>
</dbReference>
<dbReference type="InterPro" id="IPR029065">
    <property type="entry name" value="Enolase_C-like"/>
</dbReference>
<evidence type="ECO:0000313" key="9">
    <source>
        <dbReference type="EMBL" id="KAI3920728.1"/>
    </source>
</evidence>
<organism evidence="9 10">
    <name type="scientific">Papaver atlanticum</name>
    <dbReference type="NCBI Taxonomy" id="357466"/>
    <lineage>
        <taxon>Eukaryota</taxon>
        <taxon>Viridiplantae</taxon>
        <taxon>Streptophyta</taxon>
        <taxon>Embryophyta</taxon>
        <taxon>Tracheophyta</taxon>
        <taxon>Spermatophyta</taxon>
        <taxon>Magnoliopsida</taxon>
        <taxon>Ranunculales</taxon>
        <taxon>Papaveraceae</taxon>
        <taxon>Papaveroideae</taxon>
        <taxon>Papaver</taxon>
    </lineage>
</organism>
<dbReference type="InterPro" id="IPR036849">
    <property type="entry name" value="Enolase-like_C_sf"/>
</dbReference>
<dbReference type="EMBL" id="JAJJMB010008785">
    <property type="protein sequence ID" value="KAI3920728.1"/>
    <property type="molecule type" value="Genomic_DNA"/>
</dbReference>
<reference evidence="9" key="1">
    <citation type="submission" date="2022-04" db="EMBL/GenBank/DDBJ databases">
        <title>A functionally conserved STORR gene fusion in Papaver species that diverged 16.8 million years ago.</title>
        <authorList>
            <person name="Catania T."/>
        </authorList>
    </citation>
    <scope>NUCLEOTIDE SEQUENCE</scope>
    <source>
        <strain evidence="9">S-188037</strain>
    </source>
</reference>
<evidence type="ECO:0000256" key="3">
    <source>
        <dbReference type="ARBA" id="ARBA00022842"/>
    </source>
</evidence>
<dbReference type="PANTHER" id="PTHR48073">
    <property type="entry name" value="O-SUCCINYLBENZOATE SYNTHASE-RELATED"/>
    <property type="match status" value="1"/>
</dbReference>
<feature type="active site" description="Proton acceptor; specific for (S)-substrate epimerization" evidence="5">
    <location>
        <position position="341"/>
    </location>
</feature>
<proteinExistence type="inferred from homology"/>
<evidence type="ECO:0000256" key="7">
    <source>
        <dbReference type="RuleBase" id="RU366006"/>
    </source>
</evidence>
<dbReference type="SUPFAM" id="SSF54826">
    <property type="entry name" value="Enolase N-terminal domain-like"/>
    <property type="match status" value="1"/>
</dbReference>
<dbReference type="GO" id="GO:0016855">
    <property type="term" value="F:racemase and epimerase activity, acting on amino acids and derivatives"/>
    <property type="evidence" value="ECO:0007669"/>
    <property type="project" value="UniProtKB-UniRule"/>
</dbReference>
<dbReference type="SFLD" id="SFLDG00180">
    <property type="entry name" value="muconate_cycloisomerase"/>
    <property type="match status" value="1"/>
</dbReference>
<keyword evidence="10" id="KW-1185">Reference proteome</keyword>
<feature type="binding site" evidence="6">
    <location>
        <position position="260"/>
    </location>
    <ligand>
        <name>Mg(2+)</name>
        <dbReference type="ChEBI" id="CHEBI:18420"/>
    </ligand>
</feature>
<keyword evidence="4 7" id="KW-0413">Isomerase</keyword>
<dbReference type="Proteomes" id="UP001202328">
    <property type="component" value="Unassembled WGS sequence"/>
</dbReference>